<organism evidence="1 2">
    <name type="scientific">Datura stramonium</name>
    <name type="common">Jimsonweed</name>
    <name type="synonym">Common thornapple</name>
    <dbReference type="NCBI Taxonomy" id="4076"/>
    <lineage>
        <taxon>Eukaryota</taxon>
        <taxon>Viridiplantae</taxon>
        <taxon>Streptophyta</taxon>
        <taxon>Embryophyta</taxon>
        <taxon>Tracheophyta</taxon>
        <taxon>Spermatophyta</taxon>
        <taxon>Magnoliopsida</taxon>
        <taxon>eudicotyledons</taxon>
        <taxon>Gunneridae</taxon>
        <taxon>Pentapetalae</taxon>
        <taxon>asterids</taxon>
        <taxon>lamiids</taxon>
        <taxon>Solanales</taxon>
        <taxon>Solanaceae</taxon>
        <taxon>Solanoideae</taxon>
        <taxon>Datureae</taxon>
        <taxon>Datura</taxon>
    </lineage>
</organism>
<evidence type="ECO:0000313" key="1">
    <source>
        <dbReference type="EMBL" id="MCD7458207.1"/>
    </source>
</evidence>
<proteinExistence type="predicted"/>
<dbReference type="Proteomes" id="UP000823775">
    <property type="component" value="Unassembled WGS sequence"/>
</dbReference>
<gene>
    <name evidence="1" type="ORF">HAX54_037550</name>
</gene>
<evidence type="ECO:0000313" key="2">
    <source>
        <dbReference type="Proteomes" id="UP000823775"/>
    </source>
</evidence>
<dbReference type="EMBL" id="JACEIK010000504">
    <property type="protein sequence ID" value="MCD7458207.1"/>
    <property type="molecule type" value="Genomic_DNA"/>
</dbReference>
<feature type="non-terminal residue" evidence="1">
    <location>
        <position position="53"/>
    </location>
</feature>
<accession>A0ABS8SHH2</accession>
<reference evidence="1 2" key="1">
    <citation type="journal article" date="2021" name="BMC Genomics">
        <title>Datura genome reveals duplications of psychoactive alkaloid biosynthetic genes and high mutation rate following tissue culture.</title>
        <authorList>
            <person name="Rajewski A."/>
            <person name="Carter-House D."/>
            <person name="Stajich J."/>
            <person name="Litt A."/>
        </authorList>
    </citation>
    <scope>NUCLEOTIDE SEQUENCE [LARGE SCALE GENOMIC DNA]</scope>
    <source>
        <strain evidence="1">AR-01</strain>
    </source>
</reference>
<protein>
    <submittedName>
        <fullName evidence="1">Uncharacterized protein</fullName>
    </submittedName>
</protein>
<keyword evidence="2" id="KW-1185">Reference proteome</keyword>
<comment type="caution">
    <text evidence="1">The sequence shown here is derived from an EMBL/GenBank/DDBJ whole genome shotgun (WGS) entry which is preliminary data.</text>
</comment>
<sequence>MGEDDSAVLEGLNNTRYPEVPRGRGVVVTSVAMEKFSLEFIDNHFLIDLPLIG</sequence>
<name>A0ABS8SHH2_DATST</name>